<proteinExistence type="inferred from homology"/>
<feature type="transmembrane region" description="Helical" evidence="12">
    <location>
        <begin position="272"/>
        <end position="291"/>
    </location>
</feature>
<evidence type="ECO:0000256" key="6">
    <source>
        <dbReference type="ARBA" id="ARBA00022538"/>
    </source>
</evidence>
<feature type="transmembrane region" description="Helical" evidence="12">
    <location>
        <begin position="132"/>
        <end position="152"/>
    </location>
</feature>
<keyword evidence="7 12" id="KW-0812">Transmembrane</keyword>
<keyword evidence="10" id="KW-0406">Ion transport</keyword>
<protein>
    <submittedName>
        <fullName evidence="13">TrkH family potassium uptake protein</fullName>
    </submittedName>
</protein>
<dbReference type="PIRSF" id="PIRSF006247">
    <property type="entry name" value="TrkH"/>
    <property type="match status" value="1"/>
</dbReference>
<dbReference type="EMBL" id="JANFZH010000029">
    <property type="protein sequence ID" value="MCQ4840755.1"/>
    <property type="molecule type" value="Genomic_DNA"/>
</dbReference>
<comment type="caution">
    <text evidence="13">The sequence shown here is derived from an EMBL/GenBank/DDBJ whole genome shotgun (WGS) entry which is preliminary data.</text>
</comment>
<feature type="transmembrane region" description="Helical" evidence="12">
    <location>
        <begin position="36"/>
        <end position="57"/>
    </location>
</feature>
<dbReference type="InterPro" id="IPR003445">
    <property type="entry name" value="Cat_transpt"/>
</dbReference>
<feature type="transmembrane region" description="Helical" evidence="12">
    <location>
        <begin position="184"/>
        <end position="208"/>
    </location>
</feature>
<reference evidence="13 14" key="1">
    <citation type="submission" date="2022-06" db="EMBL/GenBank/DDBJ databases">
        <title>Isolation of gut microbiota from human fecal samples.</title>
        <authorList>
            <person name="Pamer E.G."/>
            <person name="Barat B."/>
            <person name="Waligurski E."/>
            <person name="Medina S."/>
            <person name="Paddock L."/>
            <person name="Mostad J."/>
        </authorList>
    </citation>
    <scope>NUCLEOTIDE SEQUENCE [LARGE SCALE GENOMIC DNA]</scope>
    <source>
        <strain evidence="13 14">DFI.9.73</strain>
    </source>
</reference>
<comment type="similarity">
    <text evidence="2">Belongs to the TrkH potassium transport family.</text>
</comment>
<dbReference type="RefSeq" id="WP_066866719.1">
    <property type="nucleotide sequence ID" value="NZ_CABKVV010000014.1"/>
</dbReference>
<organism evidence="13 14">
    <name type="scientific">Neglectibacter timonensis</name>
    <dbReference type="NCBI Taxonomy" id="1776382"/>
    <lineage>
        <taxon>Bacteria</taxon>
        <taxon>Bacillati</taxon>
        <taxon>Bacillota</taxon>
        <taxon>Clostridia</taxon>
        <taxon>Eubacteriales</taxon>
        <taxon>Oscillospiraceae</taxon>
        <taxon>Neglectibacter</taxon>
    </lineage>
</organism>
<evidence type="ECO:0000256" key="2">
    <source>
        <dbReference type="ARBA" id="ARBA00009137"/>
    </source>
</evidence>
<evidence type="ECO:0000256" key="3">
    <source>
        <dbReference type="ARBA" id="ARBA00022448"/>
    </source>
</evidence>
<feature type="transmembrane region" description="Helical" evidence="12">
    <location>
        <begin position="7"/>
        <end position="30"/>
    </location>
</feature>
<feature type="transmembrane region" description="Helical" evidence="12">
    <location>
        <begin position="395"/>
        <end position="414"/>
    </location>
</feature>
<dbReference type="PANTHER" id="PTHR32024">
    <property type="entry name" value="TRK SYSTEM POTASSIUM UPTAKE PROTEIN TRKG-RELATED"/>
    <property type="match status" value="1"/>
</dbReference>
<dbReference type="Proteomes" id="UP001524473">
    <property type="component" value="Unassembled WGS sequence"/>
</dbReference>
<feature type="transmembrane region" description="Helical" evidence="12">
    <location>
        <begin position="236"/>
        <end position="260"/>
    </location>
</feature>
<evidence type="ECO:0000256" key="9">
    <source>
        <dbReference type="ARBA" id="ARBA00022989"/>
    </source>
</evidence>
<evidence type="ECO:0000256" key="1">
    <source>
        <dbReference type="ARBA" id="ARBA00004429"/>
    </source>
</evidence>
<evidence type="ECO:0000256" key="5">
    <source>
        <dbReference type="ARBA" id="ARBA00022519"/>
    </source>
</evidence>
<keyword evidence="14" id="KW-1185">Reference proteome</keyword>
<dbReference type="GeneID" id="90533531"/>
<evidence type="ECO:0000256" key="12">
    <source>
        <dbReference type="SAM" id="Phobius"/>
    </source>
</evidence>
<evidence type="ECO:0000313" key="13">
    <source>
        <dbReference type="EMBL" id="MCQ4840755.1"/>
    </source>
</evidence>
<evidence type="ECO:0000256" key="4">
    <source>
        <dbReference type="ARBA" id="ARBA00022475"/>
    </source>
</evidence>
<keyword evidence="3" id="KW-0813">Transport</keyword>
<dbReference type="InterPro" id="IPR004772">
    <property type="entry name" value="TrkH"/>
</dbReference>
<evidence type="ECO:0000256" key="10">
    <source>
        <dbReference type="ARBA" id="ARBA00023065"/>
    </source>
</evidence>
<accession>A0ABT1S1S3</accession>
<evidence type="ECO:0000313" key="14">
    <source>
        <dbReference type="Proteomes" id="UP001524473"/>
    </source>
</evidence>
<keyword evidence="6" id="KW-0633">Potassium transport</keyword>
<dbReference type="PANTHER" id="PTHR32024:SF2">
    <property type="entry name" value="TRK SYSTEM POTASSIUM UPTAKE PROTEIN TRKG-RELATED"/>
    <property type="match status" value="1"/>
</dbReference>
<evidence type="ECO:0000256" key="8">
    <source>
        <dbReference type="ARBA" id="ARBA00022958"/>
    </source>
</evidence>
<keyword evidence="4" id="KW-1003">Cell membrane</keyword>
<evidence type="ECO:0000256" key="7">
    <source>
        <dbReference type="ARBA" id="ARBA00022692"/>
    </source>
</evidence>
<comment type="subcellular location">
    <subcellularLocation>
        <location evidence="1">Cell inner membrane</location>
        <topology evidence="1">Multi-pass membrane protein</topology>
    </subcellularLocation>
</comment>
<feature type="transmembrane region" description="Helical" evidence="12">
    <location>
        <begin position="332"/>
        <end position="360"/>
    </location>
</feature>
<feature type="transmembrane region" description="Helical" evidence="12">
    <location>
        <begin position="462"/>
        <end position="480"/>
    </location>
</feature>
<name>A0ABT1S1S3_9FIRM</name>
<keyword evidence="9 12" id="KW-1133">Transmembrane helix</keyword>
<dbReference type="Pfam" id="PF02386">
    <property type="entry name" value="TrkH"/>
    <property type="match status" value="1"/>
</dbReference>
<feature type="transmembrane region" description="Helical" evidence="12">
    <location>
        <begin position="69"/>
        <end position="89"/>
    </location>
</feature>
<evidence type="ECO:0000256" key="11">
    <source>
        <dbReference type="ARBA" id="ARBA00023136"/>
    </source>
</evidence>
<keyword evidence="11 12" id="KW-0472">Membrane</keyword>
<keyword evidence="8" id="KW-0630">Potassium</keyword>
<sequence>MNRRMILYLICIILRIEAVCMIPGLLISVYQNEAASVLGLGVGILLCALCSLSSFFFRVETKTIGAREGFLCVSLSWVAVSLFGALPFFVSGAIPNFVDCIFETVSGFTTTGASILTNVEAMPMGLLYWRSFTHWLGGMGVLVFLLAVVPMGRGKNSLLHVMRAESPGPQVDKLVPRLQNSAKILYAIYIALTLIQIVFLLAGGMPLFDSFCTAFGTAGTGGFGVRNDSMAGYSPYLQTVCTVFMALFGINFSIFYLLLLRQFSRVFRNEELRLYLLVMLSAIALITINTLPNFDGNVGEAFHHVAFTVSSIMTTTGFATVDFNLWPVFSKMLLVLLMIFGACAGSTGGGIKAARVALLFKAARRNIRRMLRPRSVSQVHMDGQLVDEDTIQGTYSYLTVYALIAAFSMLLIAVDEFSLETNVTAVMACLNNIGPGMDVVGPIGNYASFSNFSKLILSFDMLVGRLEIFPMLMLFVPAAWRRN</sequence>
<gene>
    <name evidence="13" type="ORF">NE695_12640</name>
</gene>
<keyword evidence="5" id="KW-0997">Cell inner membrane</keyword>